<dbReference type="PANTHER" id="PTHR22916">
    <property type="entry name" value="GLYCOSYLTRANSFERASE"/>
    <property type="match status" value="1"/>
</dbReference>
<dbReference type="Gene3D" id="3.90.550.10">
    <property type="entry name" value="Spore Coat Polysaccharide Biosynthesis Protein SpsA, Chain A"/>
    <property type="match status" value="1"/>
</dbReference>
<dbReference type="InterPro" id="IPR029044">
    <property type="entry name" value="Nucleotide-diphossugar_trans"/>
</dbReference>
<dbReference type="RefSeq" id="WP_379793027.1">
    <property type="nucleotide sequence ID" value="NZ_JBHSQB010000010.1"/>
</dbReference>
<accession>A0ABW1PQW0</accession>
<feature type="domain" description="Glycosyltransferase 2-like" evidence="1">
    <location>
        <begin position="4"/>
        <end position="151"/>
    </location>
</feature>
<keyword evidence="3" id="KW-1185">Reference proteome</keyword>
<dbReference type="Pfam" id="PF00535">
    <property type="entry name" value="Glycos_transf_2"/>
    <property type="match status" value="1"/>
</dbReference>
<evidence type="ECO:0000259" key="1">
    <source>
        <dbReference type="Pfam" id="PF00535"/>
    </source>
</evidence>
<proteinExistence type="predicted"/>
<protein>
    <submittedName>
        <fullName evidence="2">Glycosyltransferase</fullName>
        <ecNumber evidence="2">2.4.-.-</ecNumber>
    </submittedName>
</protein>
<dbReference type="PANTHER" id="PTHR22916:SF3">
    <property type="entry name" value="UDP-GLCNAC:BETAGAL BETA-1,3-N-ACETYLGLUCOSAMINYLTRANSFERASE-LIKE PROTEIN 1"/>
    <property type="match status" value="1"/>
</dbReference>
<organism evidence="2 3">
    <name type="scientific">Flavobacterium qiangtangense</name>
    <dbReference type="NCBI Taxonomy" id="1442595"/>
    <lineage>
        <taxon>Bacteria</taxon>
        <taxon>Pseudomonadati</taxon>
        <taxon>Bacteroidota</taxon>
        <taxon>Flavobacteriia</taxon>
        <taxon>Flavobacteriales</taxon>
        <taxon>Flavobacteriaceae</taxon>
        <taxon>Flavobacterium</taxon>
    </lineage>
</organism>
<keyword evidence="2" id="KW-0328">Glycosyltransferase</keyword>
<gene>
    <name evidence="2" type="ORF">ACFPVY_15430</name>
</gene>
<dbReference type="GO" id="GO:0016757">
    <property type="term" value="F:glycosyltransferase activity"/>
    <property type="evidence" value="ECO:0007669"/>
    <property type="project" value="UniProtKB-KW"/>
</dbReference>
<comment type="caution">
    <text evidence="2">The sequence shown here is derived from an EMBL/GenBank/DDBJ whole genome shotgun (WGS) entry which is preliminary data.</text>
</comment>
<dbReference type="EMBL" id="JBHSQB010000010">
    <property type="protein sequence ID" value="MFC6098046.1"/>
    <property type="molecule type" value="Genomic_DNA"/>
</dbReference>
<dbReference type="EC" id="2.4.-.-" evidence="2"/>
<sequence>MLAIVIPYYKINYFRDTLTSLANQTCKKFKVYIGDDASSNNPEFLLQDFVNIFECEYFRFEENLGEKYLTKQWERCIDLTADEAWIMILGDDDVLGETVVEEFYKGLERPNFASNVIRCATIVIDEQNKTYSDLFTHPELETGIEFSIRKLKHETRSSLSEYIFKKETYRRHKFTHFPSAFYSDDKAWFDFSEEKKILSLNEAVVYIRVSDFSLSGSSSNKIAREAECQYLLLIYVHQFHKLNSSEKGLLLIKLEDTFYFNKFKDIKVLYKFYFRCLLYFKFDKLIKSHKKLFRKLYHSFDT</sequence>
<reference evidence="3" key="1">
    <citation type="journal article" date="2019" name="Int. J. Syst. Evol. Microbiol.">
        <title>The Global Catalogue of Microorganisms (GCM) 10K type strain sequencing project: providing services to taxonomists for standard genome sequencing and annotation.</title>
        <authorList>
            <consortium name="The Broad Institute Genomics Platform"/>
            <consortium name="The Broad Institute Genome Sequencing Center for Infectious Disease"/>
            <person name="Wu L."/>
            <person name="Ma J."/>
        </authorList>
    </citation>
    <scope>NUCLEOTIDE SEQUENCE [LARGE SCALE GENOMIC DNA]</scope>
    <source>
        <strain evidence="3">CCUG 49679</strain>
    </source>
</reference>
<name>A0ABW1PQW0_9FLAO</name>
<dbReference type="InterPro" id="IPR001173">
    <property type="entry name" value="Glyco_trans_2-like"/>
</dbReference>
<dbReference type="Proteomes" id="UP001596287">
    <property type="component" value="Unassembled WGS sequence"/>
</dbReference>
<dbReference type="SUPFAM" id="SSF53448">
    <property type="entry name" value="Nucleotide-diphospho-sugar transferases"/>
    <property type="match status" value="1"/>
</dbReference>
<evidence type="ECO:0000313" key="3">
    <source>
        <dbReference type="Proteomes" id="UP001596287"/>
    </source>
</evidence>
<evidence type="ECO:0000313" key="2">
    <source>
        <dbReference type="EMBL" id="MFC6098046.1"/>
    </source>
</evidence>
<keyword evidence="2" id="KW-0808">Transferase</keyword>